<dbReference type="Gene3D" id="3.10.490.10">
    <property type="entry name" value="Gamma-glutamyl cyclotransferase-like"/>
    <property type="match status" value="1"/>
</dbReference>
<proteinExistence type="predicted"/>
<dbReference type="Proteomes" id="UP000318081">
    <property type="component" value="Chromosome"/>
</dbReference>
<dbReference type="SUPFAM" id="SSF110857">
    <property type="entry name" value="Gamma-glutamyl cyclotransferase-like"/>
    <property type="match status" value="1"/>
</dbReference>
<gene>
    <name evidence="2" type="ORF">TBK1r_11570</name>
</gene>
<dbReference type="InterPro" id="IPR009288">
    <property type="entry name" value="AIG2-like_dom"/>
</dbReference>
<feature type="domain" description="Gamma-glutamylcyclotransferase AIG2-like" evidence="1">
    <location>
        <begin position="13"/>
        <end position="123"/>
    </location>
</feature>
<dbReference type="EMBL" id="CP036432">
    <property type="protein sequence ID" value="QDV82230.1"/>
    <property type="molecule type" value="Genomic_DNA"/>
</dbReference>
<evidence type="ECO:0000313" key="3">
    <source>
        <dbReference type="Proteomes" id="UP000318081"/>
    </source>
</evidence>
<accession>A0ABX5XJR0</accession>
<dbReference type="InterPro" id="IPR013024">
    <property type="entry name" value="GGCT-like"/>
</dbReference>
<dbReference type="CDD" id="cd06661">
    <property type="entry name" value="GGCT_like"/>
    <property type="match status" value="1"/>
</dbReference>
<evidence type="ECO:0000313" key="2">
    <source>
        <dbReference type="EMBL" id="QDV82230.1"/>
    </source>
</evidence>
<organism evidence="2 3">
    <name type="scientific">Stieleria magnilauensis</name>
    <dbReference type="NCBI Taxonomy" id="2527963"/>
    <lineage>
        <taxon>Bacteria</taxon>
        <taxon>Pseudomonadati</taxon>
        <taxon>Planctomycetota</taxon>
        <taxon>Planctomycetia</taxon>
        <taxon>Pirellulales</taxon>
        <taxon>Pirellulaceae</taxon>
        <taxon>Stieleria</taxon>
    </lineage>
</organism>
<reference evidence="2 3" key="1">
    <citation type="submission" date="2019-02" db="EMBL/GenBank/DDBJ databases">
        <title>Deep-cultivation of Planctomycetes and their phenomic and genomic characterization uncovers novel biology.</title>
        <authorList>
            <person name="Wiegand S."/>
            <person name="Jogler M."/>
            <person name="Boedeker C."/>
            <person name="Pinto D."/>
            <person name="Vollmers J."/>
            <person name="Rivas-Marin E."/>
            <person name="Kohn T."/>
            <person name="Peeters S.H."/>
            <person name="Heuer A."/>
            <person name="Rast P."/>
            <person name="Oberbeckmann S."/>
            <person name="Bunk B."/>
            <person name="Jeske O."/>
            <person name="Meyerdierks A."/>
            <person name="Storesund J.E."/>
            <person name="Kallscheuer N."/>
            <person name="Luecker S."/>
            <person name="Lage O.M."/>
            <person name="Pohl T."/>
            <person name="Merkel B.J."/>
            <person name="Hornburger P."/>
            <person name="Mueller R.-W."/>
            <person name="Bruemmer F."/>
            <person name="Labrenz M."/>
            <person name="Spormann A.M."/>
            <person name="Op den Camp H."/>
            <person name="Overmann J."/>
            <person name="Amann R."/>
            <person name="Jetten M.S.M."/>
            <person name="Mascher T."/>
            <person name="Medema M.H."/>
            <person name="Devos D.P."/>
            <person name="Kaster A.-K."/>
            <person name="Ovreas L."/>
            <person name="Rohde M."/>
            <person name="Galperin M.Y."/>
            <person name="Jogler C."/>
        </authorList>
    </citation>
    <scope>NUCLEOTIDE SEQUENCE [LARGE SCALE GENOMIC DNA]</scope>
    <source>
        <strain evidence="2 3">TBK1r</strain>
    </source>
</reference>
<dbReference type="InterPro" id="IPR036568">
    <property type="entry name" value="GGCT-like_sf"/>
</dbReference>
<evidence type="ECO:0000259" key="1">
    <source>
        <dbReference type="Pfam" id="PF06094"/>
    </source>
</evidence>
<sequence length="142" mass="15923">MLPPQNQPTIDSVFVYGTLKRGQCRESCWPVAPQNVVAGWIRGTLYGRADYPALMPGDHQVVGERWRFAPLSMPRVLSVLDEVEGTDGNSPSDLYHRHVVDVFGENDELVGAAYTYFYHRDPQADGFSRVPIAGGMQRWPTD</sequence>
<keyword evidence="3" id="KW-1185">Reference proteome</keyword>
<name>A0ABX5XJR0_9BACT</name>
<dbReference type="Pfam" id="PF06094">
    <property type="entry name" value="GGACT"/>
    <property type="match status" value="1"/>
</dbReference>
<dbReference type="RefSeq" id="WP_145207969.1">
    <property type="nucleotide sequence ID" value="NZ_CP036432.1"/>
</dbReference>
<protein>
    <submittedName>
        <fullName evidence="2">AIG2-like family protein</fullName>
    </submittedName>
</protein>